<dbReference type="GO" id="GO:0000932">
    <property type="term" value="C:P-body"/>
    <property type="evidence" value="ECO:0007669"/>
    <property type="project" value="TreeGrafter"/>
</dbReference>
<dbReference type="InterPro" id="IPR001900">
    <property type="entry name" value="RNase_II/R"/>
</dbReference>
<protein>
    <recommendedName>
        <fullName evidence="1">RNB domain-containing protein</fullName>
    </recommendedName>
</protein>
<dbReference type="SMART" id="SM00955">
    <property type="entry name" value="RNB"/>
    <property type="match status" value="1"/>
</dbReference>
<dbReference type="InterPro" id="IPR050180">
    <property type="entry name" value="RNR_Ribonuclease"/>
</dbReference>
<dbReference type="OrthoDB" id="2285229at2759"/>
<dbReference type="PANTHER" id="PTHR23355">
    <property type="entry name" value="RIBONUCLEASE"/>
    <property type="match status" value="1"/>
</dbReference>
<dbReference type="InParanoid" id="A0A1Y2AV60"/>
<dbReference type="Pfam" id="PF00773">
    <property type="entry name" value="RNB"/>
    <property type="match status" value="1"/>
</dbReference>
<dbReference type="Proteomes" id="UP000193986">
    <property type="component" value="Unassembled WGS sequence"/>
</dbReference>
<reference evidence="2 3" key="1">
    <citation type="submission" date="2016-07" db="EMBL/GenBank/DDBJ databases">
        <title>Pervasive Adenine N6-methylation of Active Genes in Fungi.</title>
        <authorList>
            <consortium name="DOE Joint Genome Institute"/>
            <person name="Mondo S.J."/>
            <person name="Dannebaum R.O."/>
            <person name="Kuo R.C."/>
            <person name="Labutti K."/>
            <person name="Haridas S."/>
            <person name="Kuo A."/>
            <person name="Salamov A."/>
            <person name="Ahrendt S.R."/>
            <person name="Lipzen A."/>
            <person name="Sullivan W."/>
            <person name="Andreopoulos W.B."/>
            <person name="Clum A."/>
            <person name="Lindquist E."/>
            <person name="Daum C."/>
            <person name="Ramamoorthy G.K."/>
            <person name="Gryganskyi A."/>
            <person name="Culley D."/>
            <person name="Magnuson J.K."/>
            <person name="James T.Y."/>
            <person name="O'Malley M.A."/>
            <person name="Stajich J.E."/>
            <person name="Spatafora J.W."/>
            <person name="Visel A."/>
            <person name="Grigoriev I.V."/>
        </authorList>
    </citation>
    <scope>NUCLEOTIDE SEQUENCE [LARGE SCALE GENOMIC DNA]</scope>
    <source>
        <strain evidence="2 3">68-887.2</strain>
    </source>
</reference>
<name>A0A1Y2AV60_9TREE</name>
<proteinExistence type="predicted"/>
<dbReference type="GO" id="GO:0006402">
    <property type="term" value="P:mRNA catabolic process"/>
    <property type="evidence" value="ECO:0007669"/>
    <property type="project" value="TreeGrafter"/>
</dbReference>
<sequence>MRRRGSIPPPALKVKSWLPDEVVPVKIEVKDRERVKVEYESDSGRLSNEGMSFLEKDPEAERGELSAGLLLDWRDTELGDPVPDLEVGRIVETRRSGALSLGMILAHVVVAGKNRMLLLQTSGEIWPISTHDVQFVMPKSLVPAELAEQCWSPALLEMWAKGMEVPTGAEESASDFAEMLAARRKAVTMLRKIVRETEKMHHRMLSATPGKGQRAGMEAAWDRFAPADENLRGVTTALQVAEYILNVEDPELPIEVKPNTLPAFAAHQLMMKRSDLFISDERDMWDTGIFLVRSRAERRRISEMSKLFEHSGPAVADFVDKAQKAIQLSRSAQASSGGDFKEVKQNLPAWTKADRSIISILLSPLYETRSTQPSVWTASATSIVKAIGAYPGEDIDRETFVKVLQEIGVLRPWDTLKGSQAQEDIVRALAISGETPPTEGELLKGNELDSLRHDFSHHKVYVVDEGSAGELDDGIAVERVPNSSDHWIHVHIADPTRFIPPGHPLAFRASHQGSTVYLPEGVMPLLPLDRVMSEMSLGAKSEKQATMVFSARIDDKGEIRDSDVRMGWASKLKVVNYDTVDDVLGTRNTTFRPFGRPVGVELARKASPMSEEDEKDLRLLHDVTTRYRTHRMAKTGFDWHIADPSLNVVSSLPPPCPNLYDPKNVPASPRIYTGSPLVDFTASPYAPGSIQSSLDSRAVVAECAILANRVAAHFCNTNKIPVIFRGQVRPKEIDFAGTSSSTIEEMLSKRNQLGFIDPFEFAKSPLGWDPIQLSTSPMEHWSLGFDKPDWGYIRATSPLRRFEDMLVHWQIKSHLAKAKGLSSLLPQMSISEVQTLSKRSAAAERRIKTLSRVASSMWRTQLTLSRLTGPNVPGYEMVEGETVDLRLPLDAHVVGQPIFDTSGRHTKTPVWIPNLGFAVDLMGEHVDWSMGDQVKVIISGGTVHPNPVLTCVLVK</sequence>
<dbReference type="AlphaFoldDB" id="A0A1Y2AV60"/>
<dbReference type="SUPFAM" id="SSF50249">
    <property type="entry name" value="Nucleic acid-binding proteins"/>
    <property type="match status" value="1"/>
</dbReference>
<evidence type="ECO:0000313" key="3">
    <source>
        <dbReference type="Proteomes" id="UP000193986"/>
    </source>
</evidence>
<dbReference type="GO" id="GO:0003723">
    <property type="term" value="F:RNA binding"/>
    <property type="evidence" value="ECO:0007669"/>
    <property type="project" value="InterPro"/>
</dbReference>
<evidence type="ECO:0000313" key="2">
    <source>
        <dbReference type="EMBL" id="ORY26170.1"/>
    </source>
</evidence>
<keyword evidence="3" id="KW-1185">Reference proteome</keyword>
<organism evidence="2 3">
    <name type="scientific">Naematelia encephala</name>
    <dbReference type="NCBI Taxonomy" id="71784"/>
    <lineage>
        <taxon>Eukaryota</taxon>
        <taxon>Fungi</taxon>
        <taxon>Dikarya</taxon>
        <taxon>Basidiomycota</taxon>
        <taxon>Agaricomycotina</taxon>
        <taxon>Tremellomycetes</taxon>
        <taxon>Tremellales</taxon>
        <taxon>Naemateliaceae</taxon>
        <taxon>Naematelia</taxon>
    </lineage>
</organism>
<dbReference type="PANTHER" id="PTHR23355:SF65">
    <property type="entry name" value="EXORIBONUCLEASE CYT-4, PUTATIVE (AFU_ORTHOLOGUE AFUA_7G01550)-RELATED"/>
    <property type="match status" value="1"/>
</dbReference>
<accession>A0A1Y2AV60</accession>
<dbReference type="EMBL" id="MCFC01000050">
    <property type="protein sequence ID" value="ORY26170.1"/>
    <property type="molecule type" value="Genomic_DNA"/>
</dbReference>
<comment type="caution">
    <text evidence="2">The sequence shown here is derived from an EMBL/GenBank/DDBJ whole genome shotgun (WGS) entry which is preliminary data.</text>
</comment>
<feature type="domain" description="RNB" evidence="1">
    <location>
        <begin position="452"/>
        <end position="817"/>
    </location>
</feature>
<dbReference type="STRING" id="71784.A0A1Y2AV60"/>
<dbReference type="GO" id="GO:0000175">
    <property type="term" value="F:3'-5'-RNA exonuclease activity"/>
    <property type="evidence" value="ECO:0007669"/>
    <property type="project" value="TreeGrafter"/>
</dbReference>
<dbReference type="FunCoup" id="A0A1Y2AV60">
    <property type="interactions" value="1"/>
</dbReference>
<dbReference type="InterPro" id="IPR012340">
    <property type="entry name" value="NA-bd_OB-fold"/>
</dbReference>
<gene>
    <name evidence="2" type="ORF">BCR39DRAFT_470666</name>
</gene>
<evidence type="ECO:0000259" key="1">
    <source>
        <dbReference type="SMART" id="SM00955"/>
    </source>
</evidence>